<evidence type="ECO:0000313" key="1">
    <source>
        <dbReference type="EMBL" id="KAH3871825.1"/>
    </source>
</evidence>
<dbReference type="AlphaFoldDB" id="A0A9D4M8S3"/>
<gene>
    <name evidence="1" type="ORF">DPMN_035040</name>
</gene>
<reference evidence="1" key="1">
    <citation type="journal article" date="2019" name="bioRxiv">
        <title>The Genome of the Zebra Mussel, Dreissena polymorpha: A Resource for Invasive Species Research.</title>
        <authorList>
            <person name="McCartney M.A."/>
            <person name="Auch B."/>
            <person name="Kono T."/>
            <person name="Mallez S."/>
            <person name="Zhang Y."/>
            <person name="Obille A."/>
            <person name="Becker A."/>
            <person name="Abrahante J.E."/>
            <person name="Garbe J."/>
            <person name="Badalamenti J.P."/>
            <person name="Herman A."/>
            <person name="Mangelson H."/>
            <person name="Liachko I."/>
            <person name="Sullivan S."/>
            <person name="Sone E.D."/>
            <person name="Koren S."/>
            <person name="Silverstein K.A.T."/>
            <person name="Beckman K.B."/>
            <person name="Gohl D.M."/>
        </authorList>
    </citation>
    <scope>NUCLEOTIDE SEQUENCE</scope>
    <source>
        <strain evidence="1">Duluth1</strain>
        <tissue evidence="1">Whole animal</tissue>
    </source>
</reference>
<proteinExistence type="predicted"/>
<keyword evidence="2" id="KW-1185">Reference proteome</keyword>
<sequence length="150" mass="17133">MRLVSTMLDDRKLSLRRVGHLVYKCLHSHLIAELTPEDPDIQILLDHDKELYSSLHRGKTTLADATYSDSLIKLATAREKTNKLAHTSKATKLRAVQSSDIVIEQKFMRYQKITSGLTCGSGMKEKNYKTVISYLDRVQDQRSLHTGWSE</sequence>
<accession>A0A9D4M8S3</accession>
<evidence type="ECO:0000313" key="2">
    <source>
        <dbReference type="Proteomes" id="UP000828390"/>
    </source>
</evidence>
<protein>
    <submittedName>
        <fullName evidence="1">Uncharacterized protein</fullName>
    </submittedName>
</protein>
<reference evidence="1" key="2">
    <citation type="submission" date="2020-11" db="EMBL/GenBank/DDBJ databases">
        <authorList>
            <person name="McCartney M.A."/>
            <person name="Auch B."/>
            <person name="Kono T."/>
            <person name="Mallez S."/>
            <person name="Becker A."/>
            <person name="Gohl D.M."/>
            <person name="Silverstein K.A.T."/>
            <person name="Koren S."/>
            <person name="Bechman K.B."/>
            <person name="Herman A."/>
            <person name="Abrahante J.E."/>
            <person name="Garbe J."/>
        </authorList>
    </citation>
    <scope>NUCLEOTIDE SEQUENCE</scope>
    <source>
        <strain evidence="1">Duluth1</strain>
        <tissue evidence="1">Whole animal</tissue>
    </source>
</reference>
<dbReference type="EMBL" id="JAIWYP010000002">
    <property type="protein sequence ID" value="KAH3871825.1"/>
    <property type="molecule type" value="Genomic_DNA"/>
</dbReference>
<name>A0A9D4M8S3_DREPO</name>
<comment type="caution">
    <text evidence="1">The sequence shown here is derived from an EMBL/GenBank/DDBJ whole genome shotgun (WGS) entry which is preliminary data.</text>
</comment>
<organism evidence="1 2">
    <name type="scientific">Dreissena polymorpha</name>
    <name type="common">Zebra mussel</name>
    <name type="synonym">Mytilus polymorpha</name>
    <dbReference type="NCBI Taxonomy" id="45954"/>
    <lineage>
        <taxon>Eukaryota</taxon>
        <taxon>Metazoa</taxon>
        <taxon>Spiralia</taxon>
        <taxon>Lophotrochozoa</taxon>
        <taxon>Mollusca</taxon>
        <taxon>Bivalvia</taxon>
        <taxon>Autobranchia</taxon>
        <taxon>Heteroconchia</taxon>
        <taxon>Euheterodonta</taxon>
        <taxon>Imparidentia</taxon>
        <taxon>Neoheterodontei</taxon>
        <taxon>Myida</taxon>
        <taxon>Dreissenoidea</taxon>
        <taxon>Dreissenidae</taxon>
        <taxon>Dreissena</taxon>
    </lineage>
</organism>
<dbReference type="Proteomes" id="UP000828390">
    <property type="component" value="Unassembled WGS sequence"/>
</dbReference>